<proteinExistence type="predicted"/>
<evidence type="ECO:0000313" key="3">
    <source>
        <dbReference type="Proteomes" id="UP000612055"/>
    </source>
</evidence>
<dbReference type="GO" id="GO:0046512">
    <property type="term" value="P:sphingosine biosynthetic process"/>
    <property type="evidence" value="ECO:0007669"/>
    <property type="project" value="TreeGrafter"/>
</dbReference>
<dbReference type="InterPro" id="IPR001206">
    <property type="entry name" value="Diacylglycerol_kinase_cat_dom"/>
</dbReference>
<dbReference type="PROSITE" id="PS50146">
    <property type="entry name" value="DAGK"/>
    <property type="match status" value="1"/>
</dbReference>
<dbReference type="Gene3D" id="3.40.50.10330">
    <property type="entry name" value="Probable inorganic polyphosphate/atp-NAD kinase, domain 1"/>
    <property type="match status" value="1"/>
</dbReference>
<dbReference type="Gene3D" id="2.60.200.40">
    <property type="match status" value="1"/>
</dbReference>
<dbReference type="Pfam" id="PF00781">
    <property type="entry name" value="DAGK_cat"/>
    <property type="match status" value="1"/>
</dbReference>
<dbReference type="InterPro" id="IPR016064">
    <property type="entry name" value="NAD/diacylglycerol_kinase_sf"/>
</dbReference>
<name>A0A835Y9I7_9CHLO</name>
<sequence>MAVIGDGINLDVEQARPCLRVRTPAGPGVLVLEERRLTFTPDLTWSPFRIPLPGPVQHGPGFLRWLTSLFRRNKAQSIPVEQLLGARLENPAGTAFTVWYAVERVAKAGCVERRSFKLLHTPRFEVANTPGDVEAVAELVTHIRRTSSWWGRATPPHLAAIVNPVSGRGGAARVVDSHLLPLLRDVAGLRVTVMKTRAPMHAAELVRDLTLNVPPAEAAAAGAAAAGGQGAEGAEGVDAIVFVGGDGTLYEGLQGLFQRPDWASAVRVPLAAVPCGSGNGVAASAGMWDADTAVVALCRGRAEPVDVASVLQPPGSRFYCVLSVVYGAMANLDIGTQHLRWMGELRFHLGGVWEIIRGRCYSARVFFLPPEAEAASASASASALAADGASAGPRSGAAGGVAGAQAVPVGAAARGAVGAAAGTAEAGAGGMEERLLPSDERSRSGDMAAGAGAGLAVSDYPAGPPLPILSGLRSLPSPLPDTTDTLPAGWRKLPDSFAVFGAYNTQYLALGARMNPGGRMGDGAWDVWHMEGPPGVGRNASSRPAPRGMRMRSLRMLLGTEDGSFANTPGVLDVVKARALLFEQRDVATYTVLDGEQVPDRPLYLECHPGLCRLMVSPSFQEPR</sequence>
<reference evidence="2" key="1">
    <citation type="journal article" date="2020" name="bioRxiv">
        <title>Comparative genomics of Chlamydomonas.</title>
        <authorList>
            <person name="Craig R.J."/>
            <person name="Hasan A.R."/>
            <person name="Ness R.W."/>
            <person name="Keightley P.D."/>
        </authorList>
    </citation>
    <scope>NUCLEOTIDE SEQUENCE</scope>
    <source>
        <strain evidence="2">CCAP 11/70</strain>
    </source>
</reference>
<dbReference type="Proteomes" id="UP000612055">
    <property type="component" value="Unassembled WGS sequence"/>
</dbReference>
<organism evidence="2 3">
    <name type="scientific">Edaphochlamys debaryana</name>
    <dbReference type="NCBI Taxonomy" id="47281"/>
    <lineage>
        <taxon>Eukaryota</taxon>
        <taxon>Viridiplantae</taxon>
        <taxon>Chlorophyta</taxon>
        <taxon>core chlorophytes</taxon>
        <taxon>Chlorophyceae</taxon>
        <taxon>CS clade</taxon>
        <taxon>Chlamydomonadales</taxon>
        <taxon>Chlamydomonadales incertae sedis</taxon>
        <taxon>Edaphochlamys</taxon>
    </lineage>
</organism>
<evidence type="ECO:0000259" key="1">
    <source>
        <dbReference type="PROSITE" id="PS50146"/>
    </source>
</evidence>
<gene>
    <name evidence="2" type="ORF">HYH03_003003</name>
</gene>
<accession>A0A835Y9I7</accession>
<dbReference type="GO" id="GO:0001727">
    <property type="term" value="F:lipid kinase activity"/>
    <property type="evidence" value="ECO:0007669"/>
    <property type="project" value="UniProtKB-ARBA"/>
</dbReference>
<protein>
    <recommendedName>
        <fullName evidence="1">DAGKc domain-containing protein</fullName>
    </recommendedName>
</protein>
<dbReference type="PANTHER" id="PTHR12358">
    <property type="entry name" value="SPHINGOSINE KINASE"/>
    <property type="match status" value="1"/>
</dbReference>
<dbReference type="PANTHER" id="PTHR12358:SF31">
    <property type="entry name" value="ACYLGLYCEROL KINASE, MITOCHONDRIAL"/>
    <property type="match status" value="1"/>
</dbReference>
<dbReference type="GO" id="GO:0016020">
    <property type="term" value="C:membrane"/>
    <property type="evidence" value="ECO:0007669"/>
    <property type="project" value="TreeGrafter"/>
</dbReference>
<dbReference type="GO" id="GO:0005737">
    <property type="term" value="C:cytoplasm"/>
    <property type="evidence" value="ECO:0007669"/>
    <property type="project" value="TreeGrafter"/>
</dbReference>
<dbReference type="SUPFAM" id="SSF111331">
    <property type="entry name" value="NAD kinase/diacylglycerol kinase-like"/>
    <property type="match status" value="1"/>
</dbReference>
<dbReference type="GO" id="GO:0016773">
    <property type="term" value="F:phosphotransferase activity, alcohol group as acceptor"/>
    <property type="evidence" value="ECO:0007669"/>
    <property type="project" value="UniProtKB-ARBA"/>
</dbReference>
<dbReference type="OrthoDB" id="3853857at2759"/>
<keyword evidence="3" id="KW-1185">Reference proteome</keyword>
<comment type="caution">
    <text evidence="2">The sequence shown here is derived from an EMBL/GenBank/DDBJ whole genome shotgun (WGS) entry which is preliminary data.</text>
</comment>
<evidence type="ECO:0000313" key="2">
    <source>
        <dbReference type="EMBL" id="KAG2498810.1"/>
    </source>
</evidence>
<dbReference type="EMBL" id="JAEHOE010000008">
    <property type="protein sequence ID" value="KAG2498810.1"/>
    <property type="molecule type" value="Genomic_DNA"/>
</dbReference>
<dbReference type="InterPro" id="IPR050187">
    <property type="entry name" value="Lipid_Phosphate_FormReg"/>
</dbReference>
<feature type="domain" description="DAGKc" evidence="1">
    <location>
        <begin position="153"/>
        <end position="314"/>
    </location>
</feature>
<dbReference type="InterPro" id="IPR017438">
    <property type="entry name" value="ATP-NAD_kinase_N"/>
</dbReference>
<dbReference type="AlphaFoldDB" id="A0A835Y9I7"/>